<dbReference type="PROSITE" id="PS51898">
    <property type="entry name" value="TYR_RECOMBINASE"/>
    <property type="match status" value="1"/>
</dbReference>
<dbReference type="InterPro" id="IPR013762">
    <property type="entry name" value="Integrase-like_cat_sf"/>
</dbReference>
<evidence type="ECO:0000256" key="4">
    <source>
        <dbReference type="SAM" id="Phobius"/>
    </source>
</evidence>
<dbReference type="GO" id="GO:0003677">
    <property type="term" value="F:DNA binding"/>
    <property type="evidence" value="ECO:0007669"/>
    <property type="project" value="InterPro"/>
</dbReference>
<reference evidence="6 9" key="2">
    <citation type="submission" date="2020-07" db="EMBL/GenBank/DDBJ databases">
        <authorList>
            <person name="Feng H."/>
        </authorList>
    </citation>
    <scope>NUCLEOTIDE SEQUENCE [LARGE SCALE GENOMIC DNA]</scope>
    <source>
        <strain evidence="9">s-12</strain>
        <strain evidence="6">S-12</strain>
    </source>
</reference>
<evidence type="ECO:0000256" key="2">
    <source>
        <dbReference type="ARBA" id="ARBA00023172"/>
    </source>
</evidence>
<evidence type="ECO:0000313" key="6">
    <source>
        <dbReference type="EMBL" id="MBA4538484.1"/>
    </source>
</evidence>
<keyword evidence="4" id="KW-1133">Transmembrane helix</keyword>
<dbReference type="InterPro" id="IPR029051">
    <property type="entry name" value="DUF4352"/>
</dbReference>
<name>A0A6B3W4I2_9BACI</name>
<dbReference type="EMBL" id="JAAIWN010000049">
    <property type="protein sequence ID" value="NEY82846.1"/>
    <property type="molecule type" value="Genomic_DNA"/>
</dbReference>
<evidence type="ECO:0000256" key="1">
    <source>
        <dbReference type="ARBA" id="ARBA00022729"/>
    </source>
</evidence>
<dbReference type="EMBL" id="JACEIO010000047">
    <property type="protein sequence ID" value="MBA4538484.1"/>
    <property type="molecule type" value="Genomic_DNA"/>
</dbReference>
<dbReference type="Gene3D" id="2.60.40.1240">
    <property type="match status" value="1"/>
</dbReference>
<feature type="domain" description="Tyr recombinase" evidence="5">
    <location>
        <begin position="1"/>
        <end position="109"/>
    </location>
</feature>
<evidence type="ECO:0000313" key="7">
    <source>
        <dbReference type="EMBL" id="NEY82846.1"/>
    </source>
</evidence>
<comment type="caution">
    <text evidence="7">The sequence shown here is derived from an EMBL/GenBank/DDBJ whole genome shotgun (WGS) entry which is preliminary data.</text>
</comment>
<dbReference type="InterPro" id="IPR029050">
    <property type="entry name" value="Immunoprotect_excell_Ig-like"/>
</dbReference>
<keyword evidence="4" id="KW-0812">Transmembrane</keyword>
<protein>
    <submittedName>
        <fullName evidence="7">DUF4352 domain-containing protein</fullName>
    </submittedName>
</protein>
<organism evidence="7 8">
    <name type="scientific">Bacillus aquiflavi</name>
    <dbReference type="NCBI Taxonomy" id="2672567"/>
    <lineage>
        <taxon>Bacteria</taxon>
        <taxon>Bacillati</taxon>
        <taxon>Bacillota</taxon>
        <taxon>Bacilli</taxon>
        <taxon>Bacillales</taxon>
        <taxon>Bacillaceae</taxon>
        <taxon>Bacillus</taxon>
    </lineage>
</organism>
<evidence type="ECO:0000313" key="9">
    <source>
        <dbReference type="Proteomes" id="UP000570010"/>
    </source>
</evidence>
<dbReference type="GO" id="GO:0015074">
    <property type="term" value="P:DNA integration"/>
    <property type="evidence" value="ECO:0007669"/>
    <property type="project" value="InterPro"/>
</dbReference>
<dbReference type="Pfam" id="PF11611">
    <property type="entry name" value="DUF4352"/>
    <property type="match status" value="1"/>
</dbReference>
<reference evidence="7 8" key="1">
    <citation type="submission" date="2020-02" db="EMBL/GenBank/DDBJ databases">
        <title>Bacillus aquiflavi sp. nov., isolated from yellow water of strong flavor Chinese baijiu in Yibin region of China.</title>
        <authorList>
            <person name="Xie J."/>
        </authorList>
    </citation>
    <scope>NUCLEOTIDE SEQUENCE [LARGE SCALE GENOMIC DNA]</scope>
    <source>
        <strain evidence="7 8">3H-10</strain>
    </source>
</reference>
<dbReference type="Pfam" id="PF00589">
    <property type="entry name" value="Phage_integrase"/>
    <property type="match status" value="1"/>
</dbReference>
<dbReference type="SUPFAM" id="SSF56349">
    <property type="entry name" value="DNA breaking-rejoining enzymes"/>
    <property type="match status" value="1"/>
</dbReference>
<dbReference type="Proteomes" id="UP000570010">
    <property type="component" value="Unassembled WGS sequence"/>
</dbReference>
<keyword evidence="2" id="KW-0233">DNA recombination</keyword>
<feature type="transmembrane region" description="Helical" evidence="4">
    <location>
        <begin position="156"/>
        <end position="174"/>
    </location>
</feature>
<proteinExistence type="predicted"/>
<dbReference type="Gene3D" id="1.10.443.10">
    <property type="entry name" value="Intergrase catalytic core"/>
    <property type="match status" value="1"/>
</dbReference>
<feature type="compositionally biased region" description="Basic and acidic residues" evidence="3">
    <location>
        <begin position="199"/>
        <end position="212"/>
    </location>
</feature>
<accession>A0A6B3W4I2</accession>
<sequence length="340" mass="37809">MKRFERARKLRFEHLPASMVGDYYFLNQEADGMSRSNVNKILRKAGKKAKVREEIRCSPHDCRHYFAQKQIKQGIDVYSLSRLLGHSNIDITTQYLRGLQMDDVLEIGRRTSPLRDIPIKLIWIKLRNMVQYSQTNNYITGGLRLEKTKKPIFKRWYFWVALIIVLGAVGAGMGEDKESAKGGAEKVATTTAGEVKSGGAEEKSKVAEEEAPKDYKIGDTAEIKNHNVSAVNVERKTSGNYDKAKDGHEFIVVNVKIENGGEKNISYNPMSFKIKTSSGNIVDQAITIVDSNTALSSGELAAGGTVEGTVSFEVPAGDQDLELIYSPNPFTDDSVIIKLQ</sequence>
<dbReference type="InterPro" id="IPR002104">
    <property type="entry name" value="Integrase_catalytic"/>
</dbReference>
<keyword evidence="1" id="KW-0732">Signal</keyword>
<dbReference type="AlphaFoldDB" id="A0A6B3W4I2"/>
<dbReference type="CDD" id="cd00397">
    <property type="entry name" value="DNA_BRE_C"/>
    <property type="match status" value="1"/>
</dbReference>
<evidence type="ECO:0000259" key="5">
    <source>
        <dbReference type="PROSITE" id="PS51898"/>
    </source>
</evidence>
<dbReference type="GO" id="GO:0006310">
    <property type="term" value="P:DNA recombination"/>
    <property type="evidence" value="ECO:0007669"/>
    <property type="project" value="UniProtKB-KW"/>
</dbReference>
<dbReference type="InterPro" id="IPR011010">
    <property type="entry name" value="DNA_brk_join_enz"/>
</dbReference>
<evidence type="ECO:0000256" key="3">
    <source>
        <dbReference type="SAM" id="MobiDB-lite"/>
    </source>
</evidence>
<evidence type="ECO:0000313" key="8">
    <source>
        <dbReference type="Proteomes" id="UP000472971"/>
    </source>
</evidence>
<gene>
    <name evidence="7" type="ORF">G4D64_15380</name>
    <name evidence="6" type="ORF">H1Z61_15430</name>
</gene>
<keyword evidence="8" id="KW-1185">Reference proteome</keyword>
<dbReference type="Proteomes" id="UP000472971">
    <property type="component" value="Unassembled WGS sequence"/>
</dbReference>
<keyword evidence="4" id="KW-0472">Membrane</keyword>
<feature type="region of interest" description="Disordered" evidence="3">
    <location>
        <begin position="177"/>
        <end position="212"/>
    </location>
</feature>